<evidence type="ECO:0000313" key="2">
    <source>
        <dbReference type="Proteomes" id="UP000321424"/>
    </source>
</evidence>
<dbReference type="EMBL" id="BJXA01000014">
    <property type="protein sequence ID" value="GEM38251.1"/>
    <property type="molecule type" value="Genomic_DNA"/>
</dbReference>
<dbReference type="Proteomes" id="UP000321424">
    <property type="component" value="Unassembled WGS sequence"/>
</dbReference>
<dbReference type="RefSeq" id="WP_186818402.1">
    <property type="nucleotide sequence ID" value="NZ_BJXA01000014.1"/>
</dbReference>
<keyword evidence="2" id="KW-1185">Reference proteome</keyword>
<proteinExistence type="predicted"/>
<evidence type="ECO:0000313" key="1">
    <source>
        <dbReference type="EMBL" id="GEM38251.1"/>
    </source>
</evidence>
<protein>
    <submittedName>
        <fullName evidence="1">Uncharacterized protein</fullName>
    </submittedName>
</protein>
<sequence>MAASVSASAALAAIEPEDDGSDAGLLEAAYYQMVATHLCASLVYELVASI</sequence>
<name>A0A511MCQ4_9NOCA</name>
<gene>
    <name evidence="1" type="ORF">NN4_27700</name>
</gene>
<organism evidence="1 2">
    <name type="scientific">Nocardia ninae NBRC 108245</name>
    <dbReference type="NCBI Taxonomy" id="1210091"/>
    <lineage>
        <taxon>Bacteria</taxon>
        <taxon>Bacillati</taxon>
        <taxon>Actinomycetota</taxon>
        <taxon>Actinomycetes</taxon>
        <taxon>Mycobacteriales</taxon>
        <taxon>Nocardiaceae</taxon>
        <taxon>Nocardia</taxon>
    </lineage>
</organism>
<reference evidence="1 2" key="1">
    <citation type="submission" date="2019-07" db="EMBL/GenBank/DDBJ databases">
        <title>Whole genome shotgun sequence of Nocardia ninae NBRC 108245.</title>
        <authorList>
            <person name="Hosoyama A."/>
            <person name="Uohara A."/>
            <person name="Ohji S."/>
            <person name="Ichikawa N."/>
        </authorList>
    </citation>
    <scope>NUCLEOTIDE SEQUENCE [LARGE SCALE GENOMIC DNA]</scope>
    <source>
        <strain evidence="1 2">NBRC 108245</strain>
    </source>
</reference>
<dbReference type="AlphaFoldDB" id="A0A511MCQ4"/>
<accession>A0A511MCQ4</accession>
<comment type="caution">
    <text evidence="1">The sequence shown here is derived from an EMBL/GenBank/DDBJ whole genome shotgun (WGS) entry which is preliminary data.</text>
</comment>